<dbReference type="GO" id="GO:0031981">
    <property type="term" value="C:nuclear lumen"/>
    <property type="evidence" value="ECO:0007669"/>
    <property type="project" value="UniProtKB-ARBA"/>
</dbReference>
<dbReference type="Pfam" id="PF08661">
    <property type="entry name" value="Rep_fac-A_3"/>
    <property type="match status" value="1"/>
</dbReference>
<evidence type="ECO:0000313" key="6">
    <source>
        <dbReference type="EMBL" id="OAP05967.1"/>
    </source>
</evidence>
<evidence type="ECO:0000256" key="2">
    <source>
        <dbReference type="ARBA" id="ARBA00009761"/>
    </source>
</evidence>
<keyword evidence="3" id="KW-0539">Nucleus</keyword>
<dbReference type="AlphaFoldDB" id="A0A178VHV6"/>
<dbReference type="GO" id="GO:0006281">
    <property type="term" value="P:DNA repair"/>
    <property type="evidence" value="ECO:0007669"/>
    <property type="project" value="InterPro"/>
</dbReference>
<comment type="subcellular location">
    <subcellularLocation>
        <location evidence="1">Nucleus</location>
    </subcellularLocation>
</comment>
<dbReference type="EMBL" id="CACRSJ010000106">
    <property type="protein sequence ID" value="VYS60195.1"/>
    <property type="molecule type" value="Genomic_DNA"/>
</dbReference>
<dbReference type="Proteomes" id="UP000434276">
    <property type="component" value="Unassembled WGS sequence"/>
</dbReference>
<evidence type="ECO:0000313" key="4">
    <source>
        <dbReference type="EMBL" id="CAA0385957.1"/>
    </source>
</evidence>
<sequence length="107" mass="11653">MDTSSPSAFVNGALLRRFIGQKVRTVIQVTGSEIGSVVGKSTDDLQIVVRGSSPPSPLTTYLEVIGIAESDNAIRAETWTNFGNTFDTQNYNELCKLANGEFKHLFI</sequence>
<dbReference type="EMBL" id="LR881468">
    <property type="protein sequence ID" value="CAD5325619.1"/>
    <property type="molecule type" value="Genomic_DNA"/>
</dbReference>
<evidence type="ECO:0000256" key="3">
    <source>
        <dbReference type="ARBA" id="ARBA00023242"/>
    </source>
</evidence>
<accession>A0A5S9XK68</accession>
<dbReference type="Gene3D" id="2.40.50.140">
    <property type="entry name" value="Nucleic acid-binding proteins"/>
    <property type="match status" value="1"/>
</dbReference>
<evidence type="ECO:0000313" key="9">
    <source>
        <dbReference type="Proteomes" id="UP000426265"/>
    </source>
</evidence>
<evidence type="ECO:0000313" key="8">
    <source>
        <dbReference type="Proteomes" id="UP000078284"/>
    </source>
</evidence>
<dbReference type="InterPro" id="IPR012340">
    <property type="entry name" value="NA-bd_OB-fold"/>
</dbReference>
<reference evidence="7 9" key="3">
    <citation type="submission" date="2019-11" db="EMBL/GenBank/DDBJ databases">
        <authorList>
            <person name="Jiao W.-B."/>
            <person name="Schneeberger K."/>
        </authorList>
    </citation>
    <scope>NUCLEOTIDE SEQUENCE [LARGE SCALE GENOMIC DNA]</scope>
    <source>
        <strain evidence="9">cv. An-1</strain>
        <strain evidence="10">cv. C24</strain>
    </source>
</reference>
<dbReference type="EMBL" id="CACSHJ010000089">
    <property type="protein sequence ID" value="CAA0385957.1"/>
    <property type="molecule type" value="Genomic_DNA"/>
</dbReference>
<dbReference type="PANTHER" id="PTHR47058:SF3">
    <property type="entry name" value="REPLICATION PROTEIN A 14 KDA SUBUNIT A-RELATED"/>
    <property type="match status" value="1"/>
</dbReference>
<organism evidence="6 8">
    <name type="scientific">Arabidopsis thaliana</name>
    <name type="common">Mouse-ear cress</name>
    <dbReference type="NCBI Taxonomy" id="3702"/>
    <lineage>
        <taxon>Eukaryota</taxon>
        <taxon>Viridiplantae</taxon>
        <taxon>Streptophyta</taxon>
        <taxon>Embryophyta</taxon>
        <taxon>Tracheophyta</taxon>
        <taxon>Spermatophyta</taxon>
        <taxon>Magnoliopsida</taxon>
        <taxon>eudicotyledons</taxon>
        <taxon>Gunneridae</taxon>
        <taxon>Pentapetalae</taxon>
        <taxon>rosids</taxon>
        <taxon>malvids</taxon>
        <taxon>Brassicales</taxon>
        <taxon>Brassicaceae</taxon>
        <taxon>Camelineae</taxon>
        <taxon>Arabidopsis</taxon>
    </lineage>
</organism>
<dbReference type="RefSeq" id="NP_190831.1">
    <property type="nucleotide sequence ID" value="NM_115123.2"/>
</dbReference>
<reference evidence="5 11" key="4">
    <citation type="submission" date="2020-09" db="EMBL/GenBank/DDBJ databases">
        <authorList>
            <person name="Ashkenazy H."/>
        </authorList>
    </citation>
    <scope>NUCLEOTIDE SEQUENCE [LARGE SCALE GENOMIC DNA]</scope>
    <source>
        <strain evidence="11">cv. Cdm-0</strain>
    </source>
</reference>
<dbReference type="OrthoDB" id="188186at2759"/>
<dbReference type="RefSeq" id="NP_001078273.1">
    <property type="nucleotide sequence ID" value="NM_001084804.2"/>
</dbReference>
<dbReference type="GO" id="GO:0006310">
    <property type="term" value="P:DNA recombination"/>
    <property type="evidence" value="ECO:0007669"/>
    <property type="project" value="InterPro"/>
</dbReference>
<dbReference type="Proteomes" id="UP000516314">
    <property type="component" value="Chromosome 3"/>
</dbReference>
<name>A0A178VHV6_ARATH</name>
<gene>
    <name evidence="6" type="ordered locus">AXX17_At3g47080</name>
    <name evidence="7" type="ORF">AN1_LOCUS15631</name>
    <name evidence="5" type="ORF">AT9943_LOCUS13448</name>
    <name evidence="4" type="ORF">C24_LOCUS15511</name>
</gene>
<dbReference type="EMBL" id="LUHQ01000003">
    <property type="protein sequence ID" value="OAP05967.1"/>
    <property type="molecule type" value="Genomic_DNA"/>
</dbReference>
<protein>
    <submittedName>
        <fullName evidence="5">(thale cress) hypothetical protein</fullName>
    </submittedName>
</protein>
<evidence type="ECO:0000313" key="5">
    <source>
        <dbReference type="EMBL" id="CAD5325619.1"/>
    </source>
</evidence>
<dbReference type="ExpressionAtlas" id="A0A178VHV6">
    <property type="expression patterns" value="baseline and differential"/>
</dbReference>
<evidence type="ECO:0000256" key="1">
    <source>
        <dbReference type="ARBA" id="ARBA00004123"/>
    </source>
</evidence>
<dbReference type="InterPro" id="IPR013970">
    <property type="entry name" value="Rfa2"/>
</dbReference>
<reference evidence="8" key="1">
    <citation type="journal article" date="2016" name="Proc. Natl. Acad. Sci. U.S.A.">
        <title>Chromosome-level assembly of Arabidopsis thaliana Ler reveals the extent of translocation and inversion polymorphisms.</title>
        <authorList>
            <person name="Zapata L."/>
            <person name="Ding J."/>
            <person name="Willing E.M."/>
            <person name="Hartwig B."/>
            <person name="Bezdan D."/>
            <person name="Jiao W.B."/>
            <person name="Patel V."/>
            <person name="Velikkakam James G."/>
            <person name="Koornneef M."/>
            <person name="Ossowski S."/>
            <person name="Schneeberger K."/>
        </authorList>
    </citation>
    <scope>NUCLEOTIDE SEQUENCE [LARGE SCALE GENOMIC DNA]</scope>
    <source>
        <strain evidence="8">cv. Landsberg erecta</strain>
    </source>
</reference>
<dbReference type="PANTHER" id="PTHR47058">
    <property type="entry name" value="REPLICATION PROTEIN A 14 KDA SUBUNIT A-RELATED"/>
    <property type="match status" value="1"/>
</dbReference>
<dbReference type="Proteomes" id="UP000426265">
    <property type="component" value="Unassembled WGS sequence"/>
</dbReference>
<comment type="similarity">
    <text evidence="2">Belongs to the replication factor A protein 3 family.</text>
</comment>
<dbReference type="KEGG" id="ath:AT3G52630"/>
<dbReference type="SMR" id="A0A178VHV6"/>
<accession>A0A178VHV6</accession>
<reference evidence="6" key="2">
    <citation type="submission" date="2016-03" db="EMBL/GenBank/DDBJ databases">
        <title>Full-length assembly of Arabidopsis thaliana Ler reveals the complement of translocations and inversions.</title>
        <authorList>
            <person name="Zapata L."/>
            <person name="Schneeberger K."/>
            <person name="Ossowski S."/>
        </authorList>
    </citation>
    <scope>NUCLEOTIDE SEQUENCE [LARGE SCALE GENOMIC DNA]</scope>
    <source>
        <tissue evidence="6">Leaf</tissue>
    </source>
</reference>
<proteinExistence type="inferred from homology"/>
<dbReference type="CDD" id="cd04479">
    <property type="entry name" value="RPA3"/>
    <property type="match status" value="1"/>
</dbReference>
<dbReference type="GO" id="GO:0006260">
    <property type="term" value="P:DNA replication"/>
    <property type="evidence" value="ECO:0007669"/>
    <property type="project" value="InterPro"/>
</dbReference>
<dbReference type="Proteomes" id="UP000078284">
    <property type="component" value="Chromosome 3"/>
</dbReference>
<dbReference type="GO" id="GO:0003677">
    <property type="term" value="F:DNA binding"/>
    <property type="evidence" value="ECO:0007669"/>
    <property type="project" value="InterPro"/>
</dbReference>
<evidence type="ECO:0000313" key="7">
    <source>
        <dbReference type="EMBL" id="VYS60195.1"/>
    </source>
</evidence>
<evidence type="ECO:0000313" key="11">
    <source>
        <dbReference type="Proteomes" id="UP000516314"/>
    </source>
</evidence>
<dbReference type="OMA" id="SIEAEIW"/>
<dbReference type="SUPFAM" id="SSF50249">
    <property type="entry name" value="Nucleic acid-binding proteins"/>
    <property type="match status" value="1"/>
</dbReference>
<evidence type="ECO:0000313" key="10">
    <source>
        <dbReference type="Proteomes" id="UP000434276"/>
    </source>
</evidence>